<dbReference type="InterPro" id="IPR013106">
    <property type="entry name" value="Ig_V-set"/>
</dbReference>
<evidence type="ECO:0000256" key="8">
    <source>
        <dbReference type="ARBA" id="ARBA00038761"/>
    </source>
</evidence>
<keyword evidence="11" id="KW-1133">Transmembrane helix</keyword>
<dbReference type="RefSeq" id="XP_022082669.1">
    <property type="nucleotide sequence ID" value="XM_022226977.1"/>
</dbReference>
<keyword evidence="3" id="KW-1114">Inhibition of host interferon signaling pathway by virus</keyword>
<evidence type="ECO:0000256" key="5">
    <source>
        <dbReference type="ARBA" id="ARBA00023180"/>
    </source>
</evidence>
<dbReference type="CDD" id="cd00096">
    <property type="entry name" value="Ig"/>
    <property type="match status" value="1"/>
</dbReference>
<proteinExistence type="predicted"/>
<evidence type="ECO:0000256" key="9">
    <source>
        <dbReference type="ARBA" id="ARBA00041012"/>
    </source>
</evidence>
<evidence type="ECO:0000256" key="1">
    <source>
        <dbReference type="ARBA" id="ARBA00022518"/>
    </source>
</evidence>
<dbReference type="InterPro" id="IPR003599">
    <property type="entry name" value="Ig_sub"/>
</dbReference>
<evidence type="ECO:0000259" key="13">
    <source>
        <dbReference type="PROSITE" id="PS50835"/>
    </source>
</evidence>
<evidence type="ECO:0000256" key="10">
    <source>
        <dbReference type="ARBA" id="ARBA00045444"/>
    </source>
</evidence>
<feature type="chain" id="PRO_5034443854" description="Soluble interferon alpha/beta receptor OPG204" evidence="12">
    <location>
        <begin position="22"/>
        <end position="532"/>
    </location>
</feature>
<dbReference type="Pfam" id="PF07686">
    <property type="entry name" value="V-set"/>
    <property type="match status" value="1"/>
</dbReference>
<dbReference type="Gene3D" id="2.60.40.10">
    <property type="entry name" value="Immunoglobulins"/>
    <property type="match status" value="2"/>
</dbReference>
<dbReference type="PANTHER" id="PTHR11890:SF44">
    <property type="entry name" value="X-LINKED INTERLEUKIN-1 RECEPTOR ACCESSORY PROTEIN-LIKE 2"/>
    <property type="match status" value="1"/>
</dbReference>
<keyword evidence="14" id="KW-1185">Reference proteome</keyword>
<keyword evidence="11" id="KW-0812">Transmembrane</keyword>
<dbReference type="GO" id="GO:0039502">
    <property type="term" value="P:symbiont-mediated suppression of host type I interferon-mediated signaling pathway"/>
    <property type="evidence" value="ECO:0007669"/>
    <property type="project" value="UniProtKB-KW"/>
</dbReference>
<evidence type="ECO:0000256" key="12">
    <source>
        <dbReference type="SAM" id="SignalP"/>
    </source>
</evidence>
<evidence type="ECO:0000256" key="2">
    <source>
        <dbReference type="ARBA" id="ARBA00022632"/>
    </source>
</evidence>
<keyword evidence="1" id="KW-0244">Early protein</keyword>
<keyword evidence="11" id="KW-0472">Membrane</keyword>
<evidence type="ECO:0000256" key="4">
    <source>
        <dbReference type="ARBA" id="ARBA00023157"/>
    </source>
</evidence>
<keyword evidence="6" id="KW-0922">Interferon antiviral system evasion</keyword>
<evidence type="ECO:0000313" key="14">
    <source>
        <dbReference type="Proteomes" id="UP000694845"/>
    </source>
</evidence>
<accession>A0A8B7XPC1</accession>
<dbReference type="InterPro" id="IPR007110">
    <property type="entry name" value="Ig-like_dom"/>
</dbReference>
<reference evidence="15" key="1">
    <citation type="submission" date="2025-08" db="UniProtKB">
        <authorList>
            <consortium name="RefSeq"/>
        </authorList>
    </citation>
    <scope>IDENTIFICATION</scope>
</reference>
<dbReference type="KEGG" id="aplc:110974981"/>
<name>A0A8B7XPC1_ACAPL</name>
<feature type="signal peptide" evidence="12">
    <location>
        <begin position="1"/>
        <end position="21"/>
    </location>
</feature>
<dbReference type="PANTHER" id="PTHR11890">
    <property type="entry name" value="INTERLEUKIN-1 RECEPTOR FAMILY MEMBER"/>
    <property type="match status" value="1"/>
</dbReference>
<dbReference type="InterPro" id="IPR036179">
    <property type="entry name" value="Ig-like_dom_sf"/>
</dbReference>
<keyword evidence="2" id="KW-0945">Host-virus interaction</keyword>
<feature type="transmembrane region" description="Helical" evidence="11">
    <location>
        <begin position="428"/>
        <end position="447"/>
    </location>
</feature>
<dbReference type="SUPFAM" id="SSF48726">
    <property type="entry name" value="Immunoglobulin"/>
    <property type="match status" value="2"/>
</dbReference>
<keyword evidence="2" id="KW-1090">Inhibition of host innate immune response by virus</keyword>
<organism evidence="14 15">
    <name type="scientific">Acanthaster planci</name>
    <name type="common">Crown-of-thorns starfish</name>
    <dbReference type="NCBI Taxonomy" id="133434"/>
    <lineage>
        <taxon>Eukaryota</taxon>
        <taxon>Metazoa</taxon>
        <taxon>Echinodermata</taxon>
        <taxon>Eleutherozoa</taxon>
        <taxon>Asterozoa</taxon>
        <taxon>Asteroidea</taxon>
        <taxon>Valvatacea</taxon>
        <taxon>Valvatida</taxon>
        <taxon>Acanthasteridae</taxon>
        <taxon>Acanthaster</taxon>
    </lineage>
</organism>
<keyword evidence="4" id="KW-1015">Disulfide bond</keyword>
<dbReference type="PROSITE" id="PS50835">
    <property type="entry name" value="IG_LIKE"/>
    <property type="match status" value="2"/>
</dbReference>
<dbReference type="InterPro" id="IPR015621">
    <property type="entry name" value="IL-1_rcpt_fam"/>
</dbReference>
<dbReference type="GeneID" id="110974981"/>
<sequence>MYNLRILTVVMLSSLTCSVSTQVLEDADILSVGNSRLKRKSRSTESPTYVSSHEVIVHRGQRQHIRCPSLRQGEEISLIFWFRGGQLLARYAHPDVGSNFVESDQYGMSDSHELIINNVDTSDQGDYACSVVPSATGLQRKKTISVTVQTDVPDYREAVYPRNNEAYVFRNQTHHIKCPSYRQEEAVSLIFWFKGDRLVARFANPEVGTNFISSRNFWMSSSHGLVIKQVKPADGGNYACSVVPSATGLQRKRSLKVTVLDSEFPACDGSCVINKTTIELERGQKDEVPCPIQRMHRQGSTICWSLGNGEANATSIIGVKFFDGQTVVKTEYHDNYRINEDGSLVLHSLDALPTRFWCHVFLDRPGLSSAHCDVSKMGFGSSIIYEPTTRTTSLYDELVLQTFDLDPGEISPDSSSLSAASTSDGSQTLYVILAAPLVMVLIFVICVRRWAKNYENKSADGGVATTNHDEANRQPCKKIHIVENLLPDLESVPQESMHRSSISTEVPSSMPMLQVESVTETEDVCVVNCRHG</sequence>
<dbReference type="OrthoDB" id="10135721at2759"/>
<feature type="domain" description="Ig-like" evidence="13">
    <location>
        <begin position="153"/>
        <end position="256"/>
    </location>
</feature>
<keyword evidence="2" id="KW-0899">Viral immunoevasion</keyword>
<feature type="domain" description="Ig-like" evidence="13">
    <location>
        <begin position="47"/>
        <end position="145"/>
    </location>
</feature>
<gene>
    <name evidence="15" type="primary">LOC110974981</name>
</gene>
<comment type="function">
    <text evidence="10">Counteracts the antiviral effects of host IFN-alpha/beta and key IFN-inducible proteins involved in viral RNA degradation suxh as host OAS1. Acts as a soluble IFN-alpha receptor and thus inhibits the interaction between host IFN-alpha and its receptor.</text>
</comment>
<keyword evidence="5" id="KW-0325">Glycoprotein</keyword>
<dbReference type="Proteomes" id="UP000694845">
    <property type="component" value="Unplaced"/>
</dbReference>
<keyword evidence="7" id="KW-0393">Immunoglobulin domain</keyword>
<dbReference type="SMART" id="SM00409">
    <property type="entry name" value="IG"/>
    <property type="match status" value="2"/>
</dbReference>
<dbReference type="AlphaFoldDB" id="A0A8B7XPC1"/>
<keyword evidence="12" id="KW-0732">Signal</keyword>
<evidence type="ECO:0000313" key="15">
    <source>
        <dbReference type="RefSeq" id="XP_022082669.1"/>
    </source>
</evidence>
<evidence type="ECO:0000256" key="7">
    <source>
        <dbReference type="ARBA" id="ARBA00023319"/>
    </source>
</evidence>
<comment type="subunit">
    <text evidence="8">Interacts with host IFNA1.</text>
</comment>
<evidence type="ECO:0000256" key="6">
    <source>
        <dbReference type="ARBA" id="ARBA00023258"/>
    </source>
</evidence>
<evidence type="ECO:0000256" key="11">
    <source>
        <dbReference type="SAM" id="Phobius"/>
    </source>
</evidence>
<dbReference type="InterPro" id="IPR013783">
    <property type="entry name" value="Ig-like_fold"/>
</dbReference>
<evidence type="ECO:0000256" key="3">
    <source>
        <dbReference type="ARBA" id="ARBA00022830"/>
    </source>
</evidence>
<protein>
    <recommendedName>
        <fullName evidence="9">Soluble interferon alpha/beta receptor OPG204</fullName>
    </recommendedName>
</protein>